<keyword evidence="18" id="KW-0812">Transmembrane</keyword>
<keyword evidence="7" id="KW-0808">Transferase</keyword>
<feature type="domain" description="RdRp catalytic" evidence="19">
    <location>
        <begin position="1384"/>
        <end position="1516"/>
    </location>
</feature>
<dbReference type="InterPro" id="IPR000199">
    <property type="entry name" value="Peptidase_C3A/C3B_picornavir"/>
</dbReference>
<evidence type="ECO:0000256" key="4">
    <source>
        <dbReference type="ARBA" id="ARBA00022520"/>
    </source>
</evidence>
<evidence type="ECO:0000256" key="7">
    <source>
        <dbReference type="ARBA" id="ARBA00022679"/>
    </source>
</evidence>
<evidence type="ECO:0000256" key="14">
    <source>
        <dbReference type="ARBA" id="ARBA00022870"/>
    </source>
</evidence>
<dbReference type="InterPro" id="IPR009003">
    <property type="entry name" value="Peptidase_S1_PA"/>
</dbReference>
<dbReference type="GO" id="GO:0039694">
    <property type="term" value="P:viral RNA genome replication"/>
    <property type="evidence" value="ECO:0007669"/>
    <property type="project" value="InterPro"/>
</dbReference>
<dbReference type="InterPro" id="IPR043128">
    <property type="entry name" value="Rev_trsase/Diguanyl_cyclase"/>
</dbReference>
<dbReference type="PROSITE" id="PS51874">
    <property type="entry name" value="PCV_3C_PRO"/>
    <property type="match status" value="1"/>
</dbReference>
<evidence type="ECO:0000259" key="20">
    <source>
        <dbReference type="PROSITE" id="PS51218"/>
    </source>
</evidence>
<dbReference type="Pfam" id="PF00548">
    <property type="entry name" value="Peptidase_C3"/>
    <property type="match status" value="1"/>
</dbReference>
<dbReference type="PROSITE" id="PS51218">
    <property type="entry name" value="SF3_HELICASE_2"/>
    <property type="match status" value="1"/>
</dbReference>
<accession>A0A9Y2DYB4</accession>
<dbReference type="InterPro" id="IPR043502">
    <property type="entry name" value="DNA/RNA_pol_sf"/>
</dbReference>
<dbReference type="PRINTS" id="PR00918">
    <property type="entry name" value="CALICVIRUSNS"/>
</dbReference>
<keyword evidence="3" id="KW-0696">RNA-directed RNA polymerase</keyword>
<evidence type="ECO:0000256" key="3">
    <source>
        <dbReference type="ARBA" id="ARBA00022484"/>
    </source>
</evidence>
<dbReference type="InterPro" id="IPR000605">
    <property type="entry name" value="Helicase_SF3_ssDNA/RNA_vir"/>
</dbReference>
<evidence type="ECO:0000256" key="5">
    <source>
        <dbReference type="ARBA" id="ARBA00022553"/>
    </source>
</evidence>
<evidence type="ECO:0000256" key="12">
    <source>
        <dbReference type="ARBA" id="ARBA00022807"/>
    </source>
</evidence>
<feature type="domain" description="Peptidase C3" evidence="21">
    <location>
        <begin position="882"/>
        <end position="1107"/>
    </location>
</feature>
<keyword evidence="8" id="KW-0548">Nucleotidyltransferase</keyword>
<evidence type="ECO:0000256" key="18">
    <source>
        <dbReference type="SAM" id="Phobius"/>
    </source>
</evidence>
<dbReference type="Pfam" id="PF00680">
    <property type="entry name" value="RdRP_1"/>
    <property type="match status" value="1"/>
</dbReference>
<keyword evidence="4" id="KW-0191">Covalent protein-RNA linkage</keyword>
<keyword evidence="14" id="KW-1043">Host membrane</keyword>
<evidence type="ECO:0000256" key="8">
    <source>
        <dbReference type="ARBA" id="ARBA00022695"/>
    </source>
</evidence>
<keyword evidence="10" id="KW-0378">Hydrolase</keyword>
<evidence type="ECO:0000256" key="1">
    <source>
        <dbReference type="ARBA" id="ARBA00004192"/>
    </source>
</evidence>
<dbReference type="InterPro" id="IPR004004">
    <property type="entry name" value="Helic/Pol/Pept_Calicivir-typ"/>
</dbReference>
<dbReference type="Gene3D" id="2.40.10.10">
    <property type="entry name" value="Trypsin-like serine proteases"/>
    <property type="match status" value="1"/>
</dbReference>
<keyword evidence="18" id="KW-1133">Transmembrane helix</keyword>
<dbReference type="GO" id="GO:0033644">
    <property type="term" value="C:host cell membrane"/>
    <property type="evidence" value="ECO:0007669"/>
    <property type="project" value="UniProtKB-SubCell"/>
</dbReference>
<dbReference type="Gene3D" id="1.20.960.20">
    <property type="match status" value="1"/>
</dbReference>
<keyword evidence="11" id="KW-0347">Helicase</keyword>
<feature type="transmembrane region" description="Helical" evidence="18">
    <location>
        <begin position="189"/>
        <end position="206"/>
    </location>
</feature>
<dbReference type="EMBL" id="OP924600">
    <property type="protein sequence ID" value="WIR83948.1"/>
    <property type="molecule type" value="Genomic_RNA"/>
</dbReference>
<evidence type="ECO:0000256" key="15">
    <source>
        <dbReference type="ARBA" id="ARBA00022953"/>
    </source>
</evidence>
<organism evidence="22">
    <name type="scientific">Ulva picorna-like virus 1</name>
    <dbReference type="NCBI Taxonomy" id="3051529"/>
    <lineage>
        <taxon>Viruses</taxon>
        <taxon>Riboviria</taxon>
        <taxon>Orthornavirae</taxon>
        <taxon>Pisuviricota</taxon>
        <taxon>Pisoniviricetes</taxon>
        <taxon>Picornavirales</taxon>
    </lineage>
</organism>
<reference evidence="22" key="1">
    <citation type="submission" date="2022-11" db="EMBL/GenBank/DDBJ databases">
        <authorList>
            <person name="van der Loos L.M."/>
            <person name="Zell R."/>
            <person name="De Coninck L."/>
            <person name="Lequime S."/>
            <person name="Willems A."/>
            <person name="De Clerck O."/>
            <person name="Matthijnssens J."/>
        </authorList>
    </citation>
    <scope>NUCLEOTIDE SEQUENCE</scope>
    <source>
        <strain evidence="22">NODE_A503_YER11</strain>
    </source>
</reference>
<sequence>MDTQSKNLVDEEPQQVPINIVCEGIQCTSGNVTAREGVHFEEEIPREIKERTLLLASNLRSKNLVPRGIAGAREEIHCTGTSELKVKKRFRTPKHIPKEVIPKEERKKEILKRKNEAMRKKGPMRHLFDVASYEGFLDGLVSVDVTQATTENFQIMFDKTLSKIHDILNDSKVTIEHVFKLDGDKITKIVTSVAALIIGVFFIWTIGDCGPAVKLVVGGLTALAAVYPHLTDITEQILLRDYPNLANFDFDKELAKQEAEITPEIQAEMDAALARYDAYFAEREPSVDTLFESAWSGIEYQGFLDGAMRPLLCMLTDLGAGAASAITGYIFQKEKKSLVKTVIDNASRKGDLQCILQQILKWIAGCLDAFMGTSFKDLFRQNQELEDWADEVGRVYTSFTEGSLQPCADNARTLQKLEMTGFAIARRFEKMSNSAWAYHRYCMSMVTKMQSVLTVNGAPVTERPVPLTICLRGESGVGKSYVTHALIDSIIMKTASKERQMSYDKDHNSEKHMWLSEETFANGYNGQFAVVFDDFMQFKTQKGQVDDAQKIIRFANAAACRLDAAELERKGRLVFTSPLIVCSTNLYEYWSPSIVKPEALVRRFDLWIEVVPKREWSTPATRELGDKQRRLDRERLAREGIIFEQDTCDFKLMKCVDAVQQKWELSRVLNYAELVEECVTLFKSKAAQHKALMGILSERRRAMLDETIAREKELSISDIEYEGWFDFLNRRKVYHTKDAFWKAFKARFFKAVPSAQASMDFLGEDKFRDMMFSRMEREMRRTGATSMAGFGVTYQPVKTAFSGVLDSTIKGFKKVRETFVSYSRKFIAGAACAFMSEGKLMRTLAIVLLAIIGICVIIWAFSKMFRPKRKYSYQSELLENKPGDMHFSGHTIRRIIDKNVYHMYRETDDPEVHTSFGKVTMVKGSLGMLNNHYIEQMRGKIAEGDKDIERIVLVRHSDSRLRYTVPIDYFLDEDNIAQDGDSDIALVDFKRILPVARDITERFVTNAAIDQNKDFEACLYALRGPRSVQVYDLAHRSLMEPFTIRGNYHSGMFSYTADTASGDCGSLVCYTGDYAAHGERILGMHMGGTYRGGSKAGIATTITQDKLRALIDQCKAGPTLTDDFDVIPESSLLKDRDTCHEVVKKAERAVFQPKKSSIVPSSIQGHFGPIVKRPAALSNEGGIDPLALAHERQHSYNVTCDPDLAEAVKVDVIKSLRPFMRKGGMKLSFEEAVGGHPDLKCLGPIPRQTSAGYSYMFDGRVRNGKKEFFGNDGDYVYDTELASDLKAKVEAIESQIQKGIVPQDRVYVDFLKDECVSLEKASIGKTRMISACDLPMTVVYRRYFGALCSELVRTRVVNGIAVGINPYDKEQWSMLAGFVNSQGGKVVAGDFSGFDNSQTSQLIYTVVEIMSELTGLTSAGDKLAMETLAVTLAQPLHVSGRYIYELDHGMPSGNPMTTIMNSIFGLVAFRLCWLKCTQGMWPTASLSLRAFNNNVNLVMYGDDNILGISEESISYFNQKTMIQAFPAFGLKYTSDVKEDKNPPAFRSITQVSFLKRSFRYEDALGGYVAPLELSTIKSMLDWSKKGASSKSITIDNCDNAVREWSLHGRNVYNEYTAKLKPIAKKCLDHHLEVPRFRYMLMQAVGYTPSWIAMHI</sequence>
<protein>
    <submittedName>
        <fullName evidence="22">Polyprotein</fullName>
    </submittedName>
</protein>
<keyword evidence="12" id="KW-0788">Thiol protease</keyword>
<evidence type="ECO:0000256" key="10">
    <source>
        <dbReference type="ARBA" id="ARBA00022801"/>
    </source>
</evidence>
<dbReference type="PROSITE" id="PS50507">
    <property type="entry name" value="RDRP_SSRNA_POS"/>
    <property type="match status" value="1"/>
</dbReference>
<proteinExistence type="predicted"/>
<dbReference type="GO" id="GO:0003723">
    <property type="term" value="F:RNA binding"/>
    <property type="evidence" value="ECO:0007669"/>
    <property type="project" value="InterPro"/>
</dbReference>
<keyword evidence="6" id="KW-0645">Protease</keyword>
<dbReference type="Pfam" id="PF00910">
    <property type="entry name" value="RNA_helicase"/>
    <property type="match status" value="1"/>
</dbReference>
<evidence type="ECO:0000256" key="6">
    <source>
        <dbReference type="ARBA" id="ARBA00022670"/>
    </source>
</evidence>
<comment type="subcellular location">
    <subcellularLocation>
        <location evidence="1">Host cytoplasm</location>
    </subcellularLocation>
    <subcellularLocation>
        <location evidence="2">Host membrane</location>
    </subcellularLocation>
</comment>
<dbReference type="SUPFAM" id="SSF50494">
    <property type="entry name" value="Trypsin-like serine proteases"/>
    <property type="match status" value="1"/>
</dbReference>
<dbReference type="InterPro" id="IPR043504">
    <property type="entry name" value="Peptidase_S1_PA_chymotrypsin"/>
</dbReference>
<dbReference type="Gene3D" id="3.30.70.270">
    <property type="match status" value="1"/>
</dbReference>
<evidence type="ECO:0000259" key="21">
    <source>
        <dbReference type="PROSITE" id="PS51874"/>
    </source>
</evidence>
<feature type="transmembrane region" description="Helical" evidence="18">
    <location>
        <begin position="840"/>
        <end position="861"/>
    </location>
</feature>
<evidence type="ECO:0000256" key="17">
    <source>
        <dbReference type="ARBA" id="ARBA00023200"/>
    </source>
</evidence>
<keyword evidence="5" id="KW-0597">Phosphoprotein</keyword>
<evidence type="ECO:0000313" key="22">
    <source>
        <dbReference type="EMBL" id="WIR83948.1"/>
    </source>
</evidence>
<dbReference type="SUPFAM" id="SSF56672">
    <property type="entry name" value="DNA/RNA polymerases"/>
    <property type="match status" value="1"/>
</dbReference>
<keyword evidence="9" id="KW-0547">Nucleotide-binding</keyword>
<dbReference type="GO" id="GO:0003968">
    <property type="term" value="F:RNA-directed RNA polymerase activity"/>
    <property type="evidence" value="ECO:0007669"/>
    <property type="project" value="UniProtKB-KW"/>
</dbReference>
<keyword evidence="13" id="KW-0067">ATP-binding</keyword>
<name>A0A9Y2DYB4_9VIRU</name>
<dbReference type="InterPro" id="IPR007094">
    <property type="entry name" value="RNA-dir_pol_PSvirus"/>
</dbReference>
<keyword evidence="15" id="KW-0693">Viral RNA replication</keyword>
<evidence type="ECO:0000256" key="9">
    <source>
        <dbReference type="ARBA" id="ARBA00022741"/>
    </source>
</evidence>
<dbReference type="GO" id="GO:0006508">
    <property type="term" value="P:proteolysis"/>
    <property type="evidence" value="ECO:0007669"/>
    <property type="project" value="UniProtKB-KW"/>
</dbReference>
<dbReference type="InterPro" id="IPR014759">
    <property type="entry name" value="Helicase_SF3_ssRNA_vir"/>
</dbReference>
<dbReference type="InterPro" id="IPR001205">
    <property type="entry name" value="RNA-dir_pol_C"/>
</dbReference>
<evidence type="ECO:0000256" key="2">
    <source>
        <dbReference type="ARBA" id="ARBA00004551"/>
    </source>
</evidence>
<evidence type="ECO:0000256" key="16">
    <source>
        <dbReference type="ARBA" id="ARBA00023136"/>
    </source>
</evidence>
<keyword evidence="17" id="KW-1035">Host cytoplasm</keyword>
<dbReference type="GO" id="GO:0005524">
    <property type="term" value="F:ATP binding"/>
    <property type="evidence" value="ECO:0007669"/>
    <property type="project" value="UniProtKB-KW"/>
</dbReference>
<feature type="domain" description="SF3 helicase" evidence="20">
    <location>
        <begin position="446"/>
        <end position="625"/>
    </location>
</feature>
<dbReference type="GO" id="GO:0006351">
    <property type="term" value="P:DNA-templated transcription"/>
    <property type="evidence" value="ECO:0007669"/>
    <property type="project" value="InterPro"/>
</dbReference>
<evidence type="ECO:0000256" key="11">
    <source>
        <dbReference type="ARBA" id="ARBA00022806"/>
    </source>
</evidence>
<keyword evidence="16 18" id="KW-0472">Membrane</keyword>
<dbReference type="InterPro" id="IPR044067">
    <property type="entry name" value="PCV_3C_PRO"/>
</dbReference>
<evidence type="ECO:0000256" key="13">
    <source>
        <dbReference type="ARBA" id="ARBA00022840"/>
    </source>
</evidence>
<dbReference type="GO" id="GO:0003724">
    <property type="term" value="F:RNA helicase activity"/>
    <property type="evidence" value="ECO:0007669"/>
    <property type="project" value="InterPro"/>
</dbReference>
<evidence type="ECO:0000259" key="19">
    <source>
        <dbReference type="PROSITE" id="PS50507"/>
    </source>
</evidence>
<dbReference type="GO" id="GO:0004197">
    <property type="term" value="F:cysteine-type endopeptidase activity"/>
    <property type="evidence" value="ECO:0007669"/>
    <property type="project" value="InterPro"/>
</dbReference>